<keyword evidence="10" id="KW-0206">Cytoskeleton</keyword>
<dbReference type="InterPro" id="IPR023379">
    <property type="entry name" value="BART_dom"/>
</dbReference>
<evidence type="ECO:0000256" key="9">
    <source>
        <dbReference type="ARBA" id="ARBA00023128"/>
    </source>
</evidence>
<evidence type="ECO:0000259" key="13">
    <source>
        <dbReference type="Pfam" id="PF11527"/>
    </source>
</evidence>
<organism evidence="14 15">
    <name type="scientific">Lagenidium giganteum</name>
    <dbReference type="NCBI Taxonomy" id="4803"/>
    <lineage>
        <taxon>Eukaryota</taxon>
        <taxon>Sar</taxon>
        <taxon>Stramenopiles</taxon>
        <taxon>Oomycota</taxon>
        <taxon>Peronosporomycetes</taxon>
        <taxon>Pythiales</taxon>
        <taxon>Pythiaceae</taxon>
    </lineage>
</organism>
<evidence type="ECO:0000256" key="5">
    <source>
        <dbReference type="ARBA" id="ARBA00009880"/>
    </source>
</evidence>
<evidence type="ECO:0000313" key="14">
    <source>
        <dbReference type="EMBL" id="DAZ93725.1"/>
    </source>
</evidence>
<keyword evidence="9" id="KW-0496">Mitochondrion</keyword>
<evidence type="ECO:0000256" key="6">
    <source>
        <dbReference type="ARBA" id="ARBA00014849"/>
    </source>
</evidence>
<keyword evidence="11" id="KW-0539">Nucleus</keyword>
<evidence type="ECO:0000256" key="8">
    <source>
        <dbReference type="ARBA" id="ARBA00023069"/>
    </source>
</evidence>
<evidence type="ECO:0000256" key="11">
    <source>
        <dbReference type="ARBA" id="ARBA00023242"/>
    </source>
</evidence>
<keyword evidence="15" id="KW-1185">Reference proteome</keyword>
<evidence type="ECO:0000313" key="15">
    <source>
        <dbReference type="Proteomes" id="UP001146120"/>
    </source>
</evidence>
<comment type="similarity">
    <text evidence="5">Belongs to the ARL2BP family.</text>
</comment>
<sequence length="166" mass="19220">MAHSMERCVEPEVVDALKVDEEEEIFSKDSGDNTEESKFDEMVGALQDVLIDPEFVDMQNDFCLKNCEEFEDLTENKLVYTTIFKQYTTLIENFLETRLCEKVENFSMDELCNLMQEHEDEIPGDVIDMLLSCLDFEEFKSLMLSFKQNETPSFEITGDPLVCCGE</sequence>
<evidence type="ECO:0000256" key="2">
    <source>
        <dbReference type="ARBA" id="ARBA00004123"/>
    </source>
</evidence>
<evidence type="ECO:0000256" key="4">
    <source>
        <dbReference type="ARBA" id="ARBA00004569"/>
    </source>
</evidence>
<reference evidence="14" key="2">
    <citation type="journal article" date="2023" name="Microbiol Resour">
        <title>Decontamination and Annotation of the Draft Genome Sequence of the Oomycete Lagenidium giganteum ARSEF 373.</title>
        <authorList>
            <person name="Morgan W.R."/>
            <person name="Tartar A."/>
        </authorList>
    </citation>
    <scope>NUCLEOTIDE SEQUENCE</scope>
    <source>
        <strain evidence="14">ARSEF 373</strain>
    </source>
</reference>
<dbReference type="PANTHER" id="PTHR15487:SF4">
    <property type="entry name" value="ADP-RIBOSYLATION FACTOR-LIKE PROTEIN 2-BINDING PROTEIN"/>
    <property type="match status" value="1"/>
</dbReference>
<keyword evidence="12" id="KW-0966">Cell projection</keyword>
<evidence type="ECO:0000256" key="1">
    <source>
        <dbReference type="ARBA" id="ARBA00004120"/>
    </source>
</evidence>
<keyword evidence="8" id="KW-0969">Cilium</keyword>
<evidence type="ECO:0000256" key="3">
    <source>
        <dbReference type="ARBA" id="ARBA00004300"/>
    </source>
</evidence>
<dbReference type="GO" id="GO:0051457">
    <property type="term" value="P:maintenance of protein location in nucleus"/>
    <property type="evidence" value="ECO:0007669"/>
    <property type="project" value="TreeGrafter"/>
</dbReference>
<dbReference type="GO" id="GO:0005758">
    <property type="term" value="C:mitochondrial intermembrane space"/>
    <property type="evidence" value="ECO:0007669"/>
    <property type="project" value="UniProtKB-SubCell"/>
</dbReference>
<dbReference type="EMBL" id="DAKRPA010000296">
    <property type="protein sequence ID" value="DAZ93725.1"/>
    <property type="molecule type" value="Genomic_DNA"/>
</dbReference>
<evidence type="ECO:0000256" key="7">
    <source>
        <dbReference type="ARBA" id="ARBA00022490"/>
    </source>
</evidence>
<reference evidence="14" key="1">
    <citation type="submission" date="2022-11" db="EMBL/GenBank/DDBJ databases">
        <authorList>
            <person name="Morgan W.R."/>
            <person name="Tartar A."/>
        </authorList>
    </citation>
    <scope>NUCLEOTIDE SEQUENCE</scope>
    <source>
        <strain evidence="14">ARSEF 373</strain>
    </source>
</reference>
<proteinExistence type="inferred from homology"/>
<keyword evidence="7" id="KW-0963">Cytoplasm</keyword>
<dbReference type="AlphaFoldDB" id="A0AAV2YEW3"/>
<accession>A0AAV2YEW3</accession>
<dbReference type="PANTHER" id="PTHR15487">
    <property type="entry name" value="ADP-RIBOSYLATION FACTOR-LIKE PROTEIN 2-BINDING PROTEIN"/>
    <property type="match status" value="1"/>
</dbReference>
<dbReference type="Proteomes" id="UP001146120">
    <property type="component" value="Unassembled WGS sequence"/>
</dbReference>
<comment type="subcellular location">
    <subcellularLocation>
        <location evidence="1">Cytoplasm</location>
        <location evidence="1">Cytoskeleton</location>
        <location evidence="1">Cilium basal body</location>
    </subcellularLocation>
    <subcellularLocation>
        <location evidence="3">Cytoplasm</location>
        <location evidence="3">Cytoskeleton</location>
        <location evidence="3">Microtubule organizing center</location>
        <location evidence="3">Centrosome</location>
    </subcellularLocation>
    <subcellularLocation>
        <location evidence="4">Mitochondrion intermembrane space</location>
    </subcellularLocation>
    <subcellularLocation>
        <location evidence="2">Nucleus</location>
    </subcellularLocation>
</comment>
<comment type="caution">
    <text evidence="14">The sequence shown here is derived from an EMBL/GenBank/DDBJ whole genome shotgun (WGS) entry which is preliminary data.</text>
</comment>
<dbReference type="Gene3D" id="1.20.1520.10">
    <property type="entry name" value="ADP-ribosylation factor-like 2-binding protein, domain"/>
    <property type="match status" value="1"/>
</dbReference>
<evidence type="ECO:0000256" key="10">
    <source>
        <dbReference type="ARBA" id="ARBA00023212"/>
    </source>
</evidence>
<dbReference type="InterPro" id="IPR042541">
    <property type="entry name" value="BART_sf"/>
</dbReference>
<evidence type="ECO:0000256" key="12">
    <source>
        <dbReference type="ARBA" id="ARBA00023273"/>
    </source>
</evidence>
<protein>
    <recommendedName>
        <fullName evidence="6">ADP-ribosylation factor-like protein 2-binding protein</fullName>
    </recommendedName>
</protein>
<dbReference type="GO" id="GO:0005634">
    <property type="term" value="C:nucleus"/>
    <property type="evidence" value="ECO:0007669"/>
    <property type="project" value="UniProtKB-SubCell"/>
</dbReference>
<gene>
    <name evidence="14" type="ORF">N0F65_009651</name>
</gene>
<dbReference type="GO" id="GO:0005813">
    <property type="term" value="C:centrosome"/>
    <property type="evidence" value="ECO:0007669"/>
    <property type="project" value="UniProtKB-SubCell"/>
</dbReference>
<name>A0AAV2YEW3_9STRA</name>
<dbReference type="InterPro" id="IPR038849">
    <property type="entry name" value="ARL2BP"/>
</dbReference>
<feature type="domain" description="BART" evidence="13">
    <location>
        <begin position="38"/>
        <end position="147"/>
    </location>
</feature>
<dbReference type="Pfam" id="PF11527">
    <property type="entry name" value="ARL2_Bind_BART"/>
    <property type="match status" value="1"/>
</dbReference>